<feature type="compositionally biased region" description="Polar residues" evidence="1">
    <location>
        <begin position="82"/>
        <end position="94"/>
    </location>
</feature>
<accession>A0A455VVC6</accession>
<dbReference type="Gene3D" id="6.10.290.20">
    <property type="match status" value="1"/>
</dbReference>
<dbReference type="AlphaFoldDB" id="A0A455VVC6"/>
<sequence length="112" mass="12442">MERKRLSIALTPTNIVDNFAIERLDKNKNLSSKSLLVAGLALTSIDPRLPNMICAMITEKGIEASDISRLIKSFSHETTTDKQVNNELNINTKPLSPKEITKKNSKSVFGDE</sequence>
<dbReference type="Pfam" id="PF10784">
    <property type="entry name" value="Plasmid_stab_B"/>
    <property type="match status" value="1"/>
</dbReference>
<proteinExistence type="predicted"/>
<dbReference type="EMBL" id="AP019532">
    <property type="protein sequence ID" value="BBI93051.1"/>
    <property type="molecule type" value="Genomic_DNA"/>
</dbReference>
<organism evidence="2 3">
    <name type="scientific">Serratia symbiotica</name>
    <dbReference type="NCBI Taxonomy" id="138074"/>
    <lineage>
        <taxon>Bacteria</taxon>
        <taxon>Pseudomonadati</taxon>
        <taxon>Pseudomonadota</taxon>
        <taxon>Gammaproteobacteria</taxon>
        <taxon>Enterobacterales</taxon>
        <taxon>Yersiniaceae</taxon>
        <taxon>Serratia</taxon>
    </lineage>
</organism>
<dbReference type="InterPro" id="IPR019720">
    <property type="entry name" value="Plasmid_stability_protein_StbB"/>
</dbReference>
<feature type="region of interest" description="Disordered" evidence="1">
    <location>
        <begin position="82"/>
        <end position="112"/>
    </location>
</feature>
<gene>
    <name evidence="2" type="ORF">SSYIS1_40540</name>
</gene>
<evidence type="ECO:0000256" key="1">
    <source>
        <dbReference type="SAM" id="MobiDB-lite"/>
    </source>
</evidence>
<evidence type="ECO:0000313" key="3">
    <source>
        <dbReference type="Proteomes" id="UP000324392"/>
    </source>
</evidence>
<geneLocation type="plasmid" evidence="3">
    <name>pssyis1 dna</name>
</geneLocation>
<protein>
    <submittedName>
        <fullName evidence="2">Uncharacterized protein</fullName>
    </submittedName>
</protein>
<dbReference type="Proteomes" id="UP000324392">
    <property type="component" value="Plasmid pSsyis1"/>
</dbReference>
<dbReference type="RefSeq" id="WP_149591008.1">
    <property type="nucleotide sequence ID" value="NZ_AP019532.1"/>
</dbReference>
<name>A0A455VVC6_9GAMM</name>
<dbReference type="InterPro" id="IPR038307">
    <property type="entry name" value="StbB_sf"/>
</dbReference>
<keyword evidence="2" id="KW-0614">Plasmid</keyword>
<reference evidence="2 3" key="1">
    <citation type="submission" date="2019-03" db="EMBL/GenBank/DDBJ databases">
        <title>The genome sequence of Candidatus Serratia symbiotica strain IS.</title>
        <authorList>
            <person name="Nikoh N."/>
            <person name="Koga R."/>
            <person name="Oshima K."/>
            <person name="Hattori M."/>
            <person name="Fukatsu T."/>
        </authorList>
    </citation>
    <scope>NUCLEOTIDE SEQUENCE [LARGE SCALE GENOMIC DNA]</scope>
    <source>
        <strain evidence="2 3">IS</strain>
        <plasmid evidence="3">pssyis1 dna</plasmid>
    </source>
</reference>
<evidence type="ECO:0000313" key="2">
    <source>
        <dbReference type="EMBL" id="BBI93051.1"/>
    </source>
</evidence>